<dbReference type="OrthoDB" id="1654420at2"/>
<feature type="domain" description="Imm-5-like" evidence="1">
    <location>
        <begin position="24"/>
        <end position="145"/>
    </location>
</feature>
<dbReference type="InterPro" id="IPR048667">
    <property type="entry name" value="Imm5-like"/>
</dbReference>
<dbReference type="EMBL" id="FRAH01000054">
    <property type="protein sequence ID" value="SHK92857.1"/>
    <property type="molecule type" value="Genomic_DNA"/>
</dbReference>
<dbReference type="Pfam" id="PF21805">
    <property type="entry name" value="Imm5_like"/>
    <property type="match status" value="1"/>
</dbReference>
<proteinExistence type="predicted"/>
<dbReference type="RefSeq" id="WP_072852414.1">
    <property type="nucleotide sequence ID" value="NZ_FRAH01000054.1"/>
</dbReference>
<keyword evidence="3" id="KW-1185">Reference proteome</keyword>
<evidence type="ECO:0000313" key="2">
    <source>
        <dbReference type="EMBL" id="SHK92857.1"/>
    </source>
</evidence>
<sequence>MAKLRKTLGSPTEPAVVALMEGMEGKSKETLTTWAMAYVTEKYLPLVAETPLFAELLEKTKDCMVSSLPLKEWKGLLSEARKASAAEKEPVREAAARAIVTACGTWQTPTNALGFCFYGAAAMAYHQAGTAETKETYDMLATKELEQILASLMQVKTAPDEQAAKLQWNC</sequence>
<protein>
    <recommendedName>
        <fullName evidence="1">Imm-5-like domain-containing protein</fullName>
    </recommendedName>
</protein>
<dbReference type="AlphaFoldDB" id="A0A1M6WGL0"/>
<accession>A0A1M6WGL0</accession>
<organism evidence="2 3">
    <name type="scientific">Anaerotignum lactatifermentans DSM 14214</name>
    <dbReference type="NCBI Taxonomy" id="1121323"/>
    <lineage>
        <taxon>Bacteria</taxon>
        <taxon>Bacillati</taxon>
        <taxon>Bacillota</taxon>
        <taxon>Clostridia</taxon>
        <taxon>Lachnospirales</taxon>
        <taxon>Anaerotignaceae</taxon>
        <taxon>Anaerotignum</taxon>
    </lineage>
</organism>
<dbReference type="Proteomes" id="UP000183975">
    <property type="component" value="Unassembled WGS sequence"/>
</dbReference>
<gene>
    <name evidence="2" type="ORF">SAMN02745138_02584</name>
</gene>
<name>A0A1M6WGL0_9FIRM</name>
<evidence type="ECO:0000313" key="3">
    <source>
        <dbReference type="Proteomes" id="UP000183975"/>
    </source>
</evidence>
<reference evidence="2 3" key="1">
    <citation type="submission" date="2016-11" db="EMBL/GenBank/DDBJ databases">
        <authorList>
            <person name="Jaros S."/>
            <person name="Januszkiewicz K."/>
            <person name="Wedrychowicz H."/>
        </authorList>
    </citation>
    <scope>NUCLEOTIDE SEQUENCE [LARGE SCALE GENOMIC DNA]</scope>
    <source>
        <strain evidence="2 3">DSM 14214</strain>
    </source>
</reference>
<evidence type="ECO:0000259" key="1">
    <source>
        <dbReference type="Pfam" id="PF21805"/>
    </source>
</evidence>